<organism evidence="5 6">
    <name type="scientific">candidate division WOR-3 bacterium</name>
    <dbReference type="NCBI Taxonomy" id="2052148"/>
    <lineage>
        <taxon>Bacteria</taxon>
        <taxon>Bacteria division WOR-3</taxon>
    </lineage>
</organism>
<reference evidence="5" key="1">
    <citation type="submission" date="2019-03" db="EMBL/GenBank/DDBJ databases">
        <title>Lake Tanganyika Metagenome-Assembled Genomes (MAGs).</title>
        <authorList>
            <person name="Tran P."/>
        </authorList>
    </citation>
    <scope>NUCLEOTIDE SEQUENCE</scope>
    <source>
        <strain evidence="5">K_DeepCast_150m_m2_040</strain>
    </source>
</reference>
<sequence length="1186" mass="129210">MFCIVRIVALAMVAGLGTRPAIAKPIPVMSRSGAATGTLTQTFEFKPDDFVFGRVNGFDVVTLPGHYSTSEPGYPNLPLAVYNVAIPPDAEVTGVDIVSVSTEALAGEFNIHPSQRPEILSQPSRAFVPPDARAYASSRSYPAEMVRFTRSGLMGGYRLAGVHVSPLRYTAAQKRLELVTRIKVAVRYERNRHEVLSLDKSQVDLMGRNVRPLVANPEAVANWSPATRLPVGGADGRPTMDSLFDMIVITSSARAGNFQPFVNWKTRRGIKTVVMRTESIYSSYSGRDNQEKIRNCVKDYWQNHGLKWVLIGGDDGIVPVRTCRLTVEGTTEDIASDMYYADLQHSWDSNNNDLFGEMEDSVDLFYDVLIGRTPIDNASHVATFFAKDTMFEKHQDTTRLKRVLYGSTMLFDPYHGKVINHIIADEFPSGWTHAHLEDPNTGVYADSMSSGFQLAHVSAHGNPSTFSVMDDYEVAGLTNGLTRLNFVNSIACMSGWFDNDECLAEALVKAPNGGCVACMLNSRYGFGYPPAIGPSELLDLQFYRYFLQGAATQFGTLGMMSKDYFRSLAMDQEVWRWCVFELNLFGDPTLHVWSEKPGTLAVTKPDSVPTGTQVVRITVKNGSTPVKGALVCLSKGTETYARGWTNSQGWVDLLVAPTTTGNLDLSASAQNFYPYDGLVPVRGSSNRPALVFAGLRIDDSNGRLDPGETVDLYVSVKNEGAVAATGTNAVLRTFCPYVTRVDSTSSYGTIAAGATVEGDRFRVTASDTTPPGTLAEMIAACTATQGYWEPFFETRIGDLPPARKLWADHGNNDMILSVTSLGSIGTLGPYNEGSGLKYPRNAPYGSIYFTSFACGNGPNYVVDRWYGHPSSTFQADWRAVDTLHAVIPPLTGGQEYQAVIDDSAHATPKGLTVAQWSASVPDSGFRDFVVLTYRVDNLGSAPVNGVHAGIFSDFDVNNETSNDVYTDTLRRFTYMTQSGDYNYAVGIKLLSPQVAANLSAIDHNVYLVPSGMITEAVKDSFLRGAISRPNSNGSRNWSCMVSAGPFDLEVQGRAFVAFAFVGGNSEQELLDHADSAQSWFDRSVAVSGPVNVGDIMRVGLQAAPSLVRDQARLRFALPQDGRIRLSVLDVSGRTLRVLADGFYRRGAYSTTWDGRSAAGATASNGVYVYRLETSAGTANSKSVMFR</sequence>
<evidence type="ECO:0000256" key="1">
    <source>
        <dbReference type="ARBA" id="ARBA00022729"/>
    </source>
</evidence>
<dbReference type="AlphaFoldDB" id="A0A937XEU5"/>
<comment type="caution">
    <text evidence="5">The sequence shown here is derived from an EMBL/GenBank/DDBJ whole genome shotgun (WGS) entry which is preliminary data.</text>
</comment>
<dbReference type="Gene3D" id="3.40.50.1460">
    <property type="match status" value="1"/>
</dbReference>
<feature type="domain" description="Gingipain" evidence="3">
    <location>
        <begin position="246"/>
        <end position="591"/>
    </location>
</feature>
<dbReference type="Pfam" id="PF08126">
    <property type="entry name" value="Propeptide_C25"/>
    <property type="match status" value="1"/>
</dbReference>
<dbReference type="InterPro" id="IPR029031">
    <property type="entry name" value="Gingipain_N_sf"/>
</dbReference>
<dbReference type="GO" id="GO:0006508">
    <property type="term" value="P:proteolysis"/>
    <property type="evidence" value="ECO:0007669"/>
    <property type="project" value="InterPro"/>
</dbReference>
<accession>A0A937XEU5</accession>
<dbReference type="InterPro" id="IPR029030">
    <property type="entry name" value="Caspase-like_dom_sf"/>
</dbReference>
<dbReference type="Proteomes" id="UP000779900">
    <property type="component" value="Unassembled WGS sequence"/>
</dbReference>
<dbReference type="Gene3D" id="2.60.40.3800">
    <property type="match status" value="1"/>
</dbReference>
<proteinExistence type="predicted"/>
<evidence type="ECO:0000256" key="2">
    <source>
        <dbReference type="SAM" id="SignalP"/>
    </source>
</evidence>
<gene>
    <name evidence="5" type="ORF">FJY68_02880</name>
</gene>
<dbReference type="GO" id="GO:0004197">
    <property type="term" value="F:cysteine-type endopeptidase activity"/>
    <property type="evidence" value="ECO:0007669"/>
    <property type="project" value="InterPro"/>
</dbReference>
<evidence type="ECO:0000313" key="6">
    <source>
        <dbReference type="Proteomes" id="UP000779900"/>
    </source>
</evidence>
<evidence type="ECO:0000313" key="5">
    <source>
        <dbReference type="EMBL" id="MBM3330781.1"/>
    </source>
</evidence>
<evidence type="ECO:0008006" key="7">
    <source>
        <dbReference type="Google" id="ProtNLM"/>
    </source>
</evidence>
<feature type="signal peptide" evidence="2">
    <location>
        <begin position="1"/>
        <end position="23"/>
    </location>
</feature>
<dbReference type="Gene3D" id="3.40.50.10390">
    <property type="entry name" value="Gingipain r, domain 1"/>
    <property type="match status" value="1"/>
</dbReference>
<protein>
    <recommendedName>
        <fullName evidence="7">T9SS type A sorting domain-containing protein</fullName>
    </recommendedName>
</protein>
<dbReference type="InterPro" id="IPR013783">
    <property type="entry name" value="Ig-like_fold"/>
</dbReference>
<dbReference type="Gene3D" id="2.60.40.10">
    <property type="entry name" value="Immunoglobulins"/>
    <property type="match status" value="1"/>
</dbReference>
<dbReference type="Gene3D" id="2.60.40.4070">
    <property type="match status" value="1"/>
</dbReference>
<dbReference type="InterPro" id="IPR038490">
    <property type="entry name" value="Gingipain_propep_sf"/>
</dbReference>
<dbReference type="Pfam" id="PF01364">
    <property type="entry name" value="Peptidase_C25"/>
    <property type="match status" value="1"/>
</dbReference>
<keyword evidence="1 2" id="KW-0732">Signal</keyword>
<dbReference type="InterPro" id="IPR001769">
    <property type="entry name" value="Gingipain"/>
</dbReference>
<evidence type="ECO:0000259" key="3">
    <source>
        <dbReference type="Pfam" id="PF01364"/>
    </source>
</evidence>
<feature type="chain" id="PRO_5037105704" description="T9SS type A sorting domain-containing protein" evidence="2">
    <location>
        <begin position="24"/>
        <end position="1186"/>
    </location>
</feature>
<dbReference type="EMBL" id="VGIR01000010">
    <property type="protein sequence ID" value="MBM3330781.1"/>
    <property type="molecule type" value="Genomic_DNA"/>
</dbReference>
<feature type="domain" description="Gingipain propeptide" evidence="4">
    <location>
        <begin position="57"/>
        <end position="193"/>
    </location>
</feature>
<name>A0A937XEU5_UNCW3</name>
<dbReference type="InterPro" id="IPR012600">
    <property type="entry name" value="Propeptide_C25"/>
</dbReference>
<evidence type="ECO:0000259" key="4">
    <source>
        <dbReference type="Pfam" id="PF08126"/>
    </source>
</evidence>
<dbReference type="SUPFAM" id="SSF52129">
    <property type="entry name" value="Caspase-like"/>
    <property type="match status" value="1"/>
</dbReference>